<proteinExistence type="predicted"/>
<reference evidence="3" key="1">
    <citation type="submission" date="2022-11" db="UniProtKB">
        <authorList>
            <consortium name="WormBaseParasite"/>
        </authorList>
    </citation>
    <scope>IDENTIFICATION</scope>
</reference>
<keyword evidence="2" id="KW-1185">Reference proteome</keyword>
<dbReference type="WBParaSite" id="scf7180000421517.g7112">
    <property type="protein sequence ID" value="scf7180000421517.g7112"/>
    <property type="gene ID" value="scf7180000421517.g7112"/>
</dbReference>
<name>A0A915NZ97_9BILA</name>
<evidence type="ECO:0000256" key="1">
    <source>
        <dbReference type="SAM" id="MobiDB-lite"/>
    </source>
</evidence>
<accession>A0A915NZ97</accession>
<evidence type="ECO:0000313" key="2">
    <source>
        <dbReference type="Proteomes" id="UP000887560"/>
    </source>
</evidence>
<protein>
    <submittedName>
        <fullName evidence="3">Uncharacterized protein</fullName>
    </submittedName>
</protein>
<organism evidence="2 3">
    <name type="scientific">Meloidogyne floridensis</name>
    <dbReference type="NCBI Taxonomy" id="298350"/>
    <lineage>
        <taxon>Eukaryota</taxon>
        <taxon>Metazoa</taxon>
        <taxon>Ecdysozoa</taxon>
        <taxon>Nematoda</taxon>
        <taxon>Chromadorea</taxon>
        <taxon>Rhabditida</taxon>
        <taxon>Tylenchina</taxon>
        <taxon>Tylenchomorpha</taxon>
        <taxon>Tylenchoidea</taxon>
        <taxon>Meloidogynidae</taxon>
        <taxon>Meloidogyninae</taxon>
        <taxon>Meloidogyne</taxon>
    </lineage>
</organism>
<dbReference type="AlphaFoldDB" id="A0A915NZ97"/>
<feature type="region of interest" description="Disordered" evidence="1">
    <location>
        <begin position="1"/>
        <end position="29"/>
    </location>
</feature>
<sequence>MPIISSGSSIASQEEIPSTSNENGSTQKTFVTTEDLARFKIEMMEAFSAELSKFRTELTQQLCNEIAKFFNNRQ</sequence>
<evidence type="ECO:0000313" key="3">
    <source>
        <dbReference type="WBParaSite" id="scf7180000421517.g7112"/>
    </source>
</evidence>
<dbReference type="Proteomes" id="UP000887560">
    <property type="component" value="Unplaced"/>
</dbReference>